<evidence type="ECO:0000256" key="12">
    <source>
        <dbReference type="ARBA" id="ARBA00023136"/>
    </source>
</evidence>
<dbReference type="FunFam" id="3.30.200.20:FF:000814">
    <property type="entry name" value="Fibroblast growth factor receptor 2"/>
    <property type="match status" value="1"/>
</dbReference>
<sequence>VRRGPPQWSKRMDLKSLTRVSTRSWTSSVRPGVIRPPNITWLKDDEPFLTSKMGNILLKNWKLTIGDLVPDDQGRYTCVITNQYGSINWTYTVEVIQRLPHKPIIEGPKNQTVVIGANATLTCKIVLSDLHPHLQWLKHYQVNGSYVKENGQPFVTVIQFTHMSMVHPIVLARKPKAVNPPDLLTMVVGPDPDSCHGFLPPKSPPVHCSRGILRSTATVNVSNPEQLFIRNVTMDDAGWYTCVVQNAIGTEYGSAWLSVRKLLPQKPMKRVIIMKPNDLYYHNKDPDAMQPLVIPQVRIDYTTGRRRLSSELTEVSEYDLPLDTKWEFPRERMVLGDRLGEGAFGLVVKAEALGIFKDNNSVTVAVKMLKEDATDREMMDLIREMEMMKLIGKHKNIINLLGCCTQRGPLYVIVEYAPNGNLRDFLKSHRPLGSTFSCITEYMRPVVNTSSGSAGPSSASTSVGSGSEPNSLKTLTPKDLISYAYQVARGMEYLASKQCKPASLVIAPARLSRVYSQGPGGEERAGGGRVRPQDRGLRSDAQPHPGRLPVKWMAPEALFDRKYTSKSDVWSYGVLLWEIFTLGGNPYPSVPVEDLFNLLRNGHRMKKPPYASSEMYGIMHSCWQEDPSNRPSFNCLVQELDKMLTSSLKDEAYLDLEPMDGGPMSTSDSQYSSMSHDSTSSSSGDNSAIA</sequence>
<evidence type="ECO:0000256" key="1">
    <source>
        <dbReference type="ARBA" id="ARBA00004167"/>
    </source>
</evidence>
<dbReference type="InterPro" id="IPR036179">
    <property type="entry name" value="Ig-like_dom_sf"/>
</dbReference>
<feature type="compositionally biased region" description="Low complexity" evidence="21">
    <location>
        <begin position="665"/>
        <end position="690"/>
    </location>
</feature>
<evidence type="ECO:0000256" key="7">
    <source>
        <dbReference type="ARBA" id="ARBA00022737"/>
    </source>
</evidence>
<dbReference type="Gene3D" id="1.10.510.10">
    <property type="entry name" value="Transferase(Phosphotransferase) domain 1"/>
    <property type="match status" value="1"/>
</dbReference>
<dbReference type="PROSITE" id="PS50835">
    <property type="entry name" value="IG_LIKE"/>
    <property type="match status" value="2"/>
</dbReference>
<dbReference type="GO" id="GO:0005524">
    <property type="term" value="F:ATP binding"/>
    <property type="evidence" value="ECO:0007669"/>
    <property type="project" value="UniProtKB-UniRule"/>
</dbReference>
<evidence type="ECO:0000256" key="3">
    <source>
        <dbReference type="ARBA" id="ARBA00022553"/>
    </source>
</evidence>
<dbReference type="Pfam" id="PF07714">
    <property type="entry name" value="PK_Tyr_Ser-Thr"/>
    <property type="match status" value="1"/>
</dbReference>
<keyword evidence="10 18" id="KW-0067">ATP-binding</keyword>
<evidence type="ECO:0000256" key="17">
    <source>
        <dbReference type="ARBA" id="ARBA00023319"/>
    </source>
</evidence>
<feature type="domain" description="Ig-like" evidence="23">
    <location>
        <begin position="100"/>
        <end position="258"/>
    </location>
</feature>
<dbReference type="Proteomes" id="UP001519460">
    <property type="component" value="Unassembled WGS sequence"/>
</dbReference>
<keyword evidence="8 18" id="KW-0547">Nucleotide-binding</keyword>
<evidence type="ECO:0000256" key="19">
    <source>
        <dbReference type="PIRSR" id="PIRSR000615-4"/>
    </source>
</evidence>
<feature type="region of interest" description="Disordered" evidence="21">
    <location>
        <begin position="655"/>
        <end position="690"/>
    </location>
</feature>
<comment type="caution">
    <text evidence="24">The sequence shown here is derived from an EMBL/GenBank/DDBJ whole genome shotgun (WGS) entry which is preliminary data.</text>
</comment>
<dbReference type="EMBL" id="JACVVK020000689">
    <property type="protein sequence ID" value="KAK7455922.1"/>
    <property type="molecule type" value="Genomic_DNA"/>
</dbReference>
<keyword evidence="12" id="KW-0472">Membrane</keyword>
<dbReference type="GO" id="GO:0016020">
    <property type="term" value="C:membrane"/>
    <property type="evidence" value="ECO:0007669"/>
    <property type="project" value="UniProtKB-SubCell"/>
</dbReference>
<evidence type="ECO:0000256" key="15">
    <source>
        <dbReference type="ARBA" id="ARBA00023170"/>
    </source>
</evidence>
<dbReference type="InterPro" id="IPR001245">
    <property type="entry name" value="Ser-Thr/Tyr_kinase_cat_dom"/>
</dbReference>
<keyword evidence="9" id="KW-0418">Kinase</keyword>
<dbReference type="Gene3D" id="2.60.40.10">
    <property type="entry name" value="Immunoglobulins"/>
    <property type="match status" value="2"/>
</dbReference>
<dbReference type="PANTHER" id="PTHR24416">
    <property type="entry name" value="TYROSINE-PROTEIN KINASE RECEPTOR"/>
    <property type="match status" value="1"/>
</dbReference>
<accession>A0ABD0J375</accession>
<dbReference type="EC" id="2.7.10.1" evidence="2"/>
<dbReference type="AlphaFoldDB" id="A0ABD0J375"/>
<dbReference type="PIRSF" id="PIRSF000615">
    <property type="entry name" value="TyrPK_CSF1-R"/>
    <property type="match status" value="1"/>
</dbReference>
<keyword evidence="14" id="KW-1015">Disulfide bond</keyword>
<evidence type="ECO:0000256" key="5">
    <source>
        <dbReference type="ARBA" id="ARBA00022692"/>
    </source>
</evidence>
<dbReference type="GO" id="GO:0004714">
    <property type="term" value="F:transmembrane receptor protein tyrosine kinase activity"/>
    <property type="evidence" value="ECO:0007669"/>
    <property type="project" value="UniProtKB-EC"/>
</dbReference>
<evidence type="ECO:0000313" key="25">
    <source>
        <dbReference type="Proteomes" id="UP001519460"/>
    </source>
</evidence>
<protein>
    <recommendedName>
        <fullName evidence="2">receptor protein-tyrosine kinase</fullName>
        <ecNumber evidence="2">2.7.10.1</ecNumber>
    </recommendedName>
</protein>
<evidence type="ECO:0000256" key="9">
    <source>
        <dbReference type="ARBA" id="ARBA00022777"/>
    </source>
</evidence>
<feature type="binding site" evidence="18 20">
    <location>
        <position position="367"/>
    </location>
    <ligand>
        <name>ATP</name>
        <dbReference type="ChEBI" id="CHEBI:30616"/>
    </ligand>
</feature>
<feature type="region of interest" description="Disordered" evidence="21">
    <location>
        <begin position="449"/>
        <end position="471"/>
    </location>
</feature>
<dbReference type="InterPro" id="IPR013783">
    <property type="entry name" value="Ig-like_fold"/>
</dbReference>
<evidence type="ECO:0000256" key="20">
    <source>
        <dbReference type="PROSITE-ProRule" id="PRU10141"/>
    </source>
</evidence>
<reference evidence="24 25" key="1">
    <citation type="journal article" date="2023" name="Sci. Data">
        <title>Genome assembly of the Korean intertidal mud-creeper Batillaria attramentaria.</title>
        <authorList>
            <person name="Patra A.K."/>
            <person name="Ho P.T."/>
            <person name="Jun S."/>
            <person name="Lee S.J."/>
            <person name="Kim Y."/>
            <person name="Won Y.J."/>
        </authorList>
    </citation>
    <scope>NUCLEOTIDE SEQUENCE [LARGE SCALE GENOMIC DNA]</scope>
    <source>
        <strain evidence="24">Wonlab-2016</strain>
    </source>
</reference>
<keyword evidence="6" id="KW-0732">Signal</keyword>
<keyword evidence="4" id="KW-0808">Transferase</keyword>
<evidence type="ECO:0000259" key="23">
    <source>
        <dbReference type="PROSITE" id="PS50835"/>
    </source>
</evidence>
<gene>
    <name evidence="24" type="ORF">BaRGS_00039435</name>
</gene>
<keyword evidence="13" id="KW-0829">Tyrosine-protein kinase</keyword>
<dbReference type="InterPro" id="IPR003599">
    <property type="entry name" value="Ig_sub"/>
</dbReference>
<comment type="subcellular location">
    <subcellularLocation>
        <location evidence="1">Membrane</location>
        <topology evidence="1">Single-pass membrane protein</topology>
    </subcellularLocation>
</comment>
<evidence type="ECO:0000256" key="21">
    <source>
        <dbReference type="SAM" id="MobiDB-lite"/>
    </source>
</evidence>
<evidence type="ECO:0000256" key="16">
    <source>
        <dbReference type="ARBA" id="ARBA00023180"/>
    </source>
</evidence>
<dbReference type="PROSITE" id="PS50011">
    <property type="entry name" value="PROTEIN_KINASE_DOM"/>
    <property type="match status" value="1"/>
</dbReference>
<keyword evidence="11" id="KW-1133">Transmembrane helix</keyword>
<dbReference type="InterPro" id="IPR000719">
    <property type="entry name" value="Prot_kinase_dom"/>
</dbReference>
<dbReference type="InterPro" id="IPR007110">
    <property type="entry name" value="Ig-like_dom"/>
</dbReference>
<dbReference type="InterPro" id="IPR017441">
    <property type="entry name" value="Protein_kinase_ATP_BS"/>
</dbReference>
<name>A0ABD0J375_9CAEN</name>
<evidence type="ECO:0000313" key="24">
    <source>
        <dbReference type="EMBL" id="KAK7455922.1"/>
    </source>
</evidence>
<feature type="region of interest" description="Disordered" evidence="21">
    <location>
        <begin position="517"/>
        <end position="546"/>
    </location>
</feature>
<keyword evidence="16" id="KW-0325">Glycoprotein</keyword>
<feature type="domain" description="Protein kinase" evidence="22">
    <location>
        <begin position="333"/>
        <end position="644"/>
    </location>
</feature>
<dbReference type="InterPro" id="IPR003598">
    <property type="entry name" value="Ig_sub2"/>
</dbReference>
<evidence type="ECO:0000256" key="8">
    <source>
        <dbReference type="ARBA" id="ARBA00022741"/>
    </source>
</evidence>
<evidence type="ECO:0000259" key="22">
    <source>
        <dbReference type="PROSITE" id="PS50011"/>
    </source>
</evidence>
<evidence type="ECO:0000256" key="2">
    <source>
        <dbReference type="ARBA" id="ARBA00011902"/>
    </source>
</evidence>
<dbReference type="SUPFAM" id="SSF56112">
    <property type="entry name" value="Protein kinase-like (PK-like)"/>
    <property type="match status" value="1"/>
</dbReference>
<dbReference type="FunFam" id="2.60.40.10:FF:000016">
    <property type="entry name" value="Fibroblast growth factor receptor"/>
    <property type="match status" value="1"/>
</dbReference>
<feature type="binding site" evidence="18">
    <location>
        <begin position="340"/>
        <end position="347"/>
    </location>
    <ligand>
        <name>ATP</name>
        <dbReference type="ChEBI" id="CHEBI:30616"/>
    </ligand>
</feature>
<feature type="domain" description="Ig-like" evidence="23">
    <location>
        <begin position="37"/>
        <end position="94"/>
    </location>
</feature>
<evidence type="ECO:0000256" key="13">
    <source>
        <dbReference type="ARBA" id="ARBA00023137"/>
    </source>
</evidence>
<evidence type="ECO:0000256" key="18">
    <source>
        <dbReference type="PIRSR" id="PIRSR000615-2"/>
    </source>
</evidence>
<keyword evidence="7" id="KW-0677">Repeat</keyword>
<proteinExistence type="predicted"/>
<keyword evidence="3" id="KW-0597">Phosphoprotein</keyword>
<dbReference type="FunFam" id="2.60.40.10:FF:000020">
    <property type="entry name" value="Fibroblast growth factor receptor"/>
    <property type="match status" value="1"/>
</dbReference>
<dbReference type="SMART" id="SM00408">
    <property type="entry name" value="IGc2"/>
    <property type="match status" value="2"/>
</dbReference>
<evidence type="ECO:0000256" key="10">
    <source>
        <dbReference type="ARBA" id="ARBA00022840"/>
    </source>
</evidence>
<feature type="compositionally biased region" description="Low complexity" evidence="21">
    <location>
        <begin position="449"/>
        <end position="467"/>
    </location>
</feature>
<organism evidence="24 25">
    <name type="scientific">Batillaria attramentaria</name>
    <dbReference type="NCBI Taxonomy" id="370345"/>
    <lineage>
        <taxon>Eukaryota</taxon>
        <taxon>Metazoa</taxon>
        <taxon>Spiralia</taxon>
        <taxon>Lophotrochozoa</taxon>
        <taxon>Mollusca</taxon>
        <taxon>Gastropoda</taxon>
        <taxon>Caenogastropoda</taxon>
        <taxon>Sorbeoconcha</taxon>
        <taxon>Cerithioidea</taxon>
        <taxon>Batillariidae</taxon>
        <taxon>Batillaria</taxon>
    </lineage>
</organism>
<dbReference type="PANTHER" id="PTHR24416:SF550">
    <property type="entry name" value="FIBROBLAST GROWTH FACTOR RECEPTOR HOMOLOG 1-RELATED"/>
    <property type="match status" value="1"/>
</dbReference>
<evidence type="ECO:0000256" key="14">
    <source>
        <dbReference type="ARBA" id="ARBA00023157"/>
    </source>
</evidence>
<dbReference type="InterPro" id="IPR011009">
    <property type="entry name" value="Kinase-like_dom_sf"/>
</dbReference>
<feature type="site" description="Important for interaction with phosphotyrosine-binding proteins" evidence="19">
    <location>
        <position position="653"/>
    </location>
</feature>
<keyword evidence="15" id="KW-0675">Receptor</keyword>
<dbReference type="SMART" id="SM00409">
    <property type="entry name" value="IG"/>
    <property type="match status" value="2"/>
</dbReference>
<evidence type="ECO:0000256" key="11">
    <source>
        <dbReference type="ARBA" id="ARBA00022989"/>
    </source>
</evidence>
<evidence type="ECO:0000256" key="4">
    <source>
        <dbReference type="ARBA" id="ARBA00022679"/>
    </source>
</evidence>
<dbReference type="Gene3D" id="3.30.200.20">
    <property type="entry name" value="Phosphorylase Kinase, domain 1"/>
    <property type="match status" value="1"/>
</dbReference>
<dbReference type="PROSITE" id="PS00107">
    <property type="entry name" value="PROTEIN_KINASE_ATP"/>
    <property type="match status" value="1"/>
</dbReference>
<dbReference type="Pfam" id="PF07679">
    <property type="entry name" value="I-set"/>
    <property type="match status" value="2"/>
</dbReference>
<feature type="non-terminal residue" evidence="24">
    <location>
        <position position="1"/>
    </location>
</feature>
<keyword evidence="25" id="KW-1185">Reference proteome</keyword>
<dbReference type="SUPFAM" id="SSF48726">
    <property type="entry name" value="Immunoglobulin"/>
    <property type="match status" value="2"/>
</dbReference>
<dbReference type="InterPro" id="IPR050122">
    <property type="entry name" value="RTK"/>
</dbReference>
<evidence type="ECO:0000256" key="6">
    <source>
        <dbReference type="ARBA" id="ARBA00022729"/>
    </source>
</evidence>
<keyword evidence="5" id="KW-0812">Transmembrane</keyword>
<dbReference type="FunFam" id="1.10.510.10:FF:001927">
    <property type="entry name" value="Receptor protein-tyrosine kinase"/>
    <property type="match status" value="1"/>
</dbReference>
<keyword evidence="17" id="KW-0393">Immunoglobulin domain</keyword>
<dbReference type="InterPro" id="IPR013098">
    <property type="entry name" value="Ig_I-set"/>
</dbReference>
<feature type="compositionally biased region" description="Basic and acidic residues" evidence="21">
    <location>
        <begin position="521"/>
        <end position="538"/>
    </location>
</feature>